<evidence type="ECO:0000259" key="8">
    <source>
        <dbReference type="Pfam" id="PF03447"/>
    </source>
</evidence>
<evidence type="ECO:0000313" key="10">
    <source>
        <dbReference type="Proteomes" id="UP001620514"/>
    </source>
</evidence>
<feature type="binding site" evidence="6">
    <location>
        <position position="184"/>
    </location>
    <ligand>
        <name>NAD(+)</name>
        <dbReference type="ChEBI" id="CHEBI:57540"/>
    </ligand>
</feature>
<dbReference type="InterPro" id="IPR020626">
    <property type="entry name" value="Asp_DH_prok"/>
</dbReference>
<dbReference type="GO" id="GO:0033735">
    <property type="term" value="F:aspartate dehydrogenase [NAD(P)+] activity"/>
    <property type="evidence" value="ECO:0007669"/>
    <property type="project" value="UniProtKB-EC"/>
</dbReference>
<reference evidence="9 10" key="1">
    <citation type="submission" date="2024-10" db="EMBL/GenBank/DDBJ databases">
        <authorList>
            <person name="Deangelis K."/>
            <person name="Huntemann M."/>
            <person name="Clum A."/>
            <person name="Wang J."/>
            <person name="Palaniappan K."/>
            <person name="Ritter S."/>
            <person name="Chen I.-M."/>
            <person name="Stamatis D."/>
            <person name="Reddy T."/>
            <person name="O'Malley R."/>
            <person name="Daum C."/>
            <person name="Ng V."/>
            <person name="Ivanova N."/>
            <person name="Kyrpides N."/>
            <person name="Woyke T."/>
        </authorList>
    </citation>
    <scope>NUCLEOTIDE SEQUENCE [LARGE SCALE GENOMIC DNA]</scope>
    <source>
        <strain evidence="9 10">GAS97</strain>
    </source>
</reference>
<comment type="similarity">
    <text evidence="1 6">Belongs to the L-aspartate dehydrogenase family.</text>
</comment>
<keyword evidence="10" id="KW-1185">Reference proteome</keyword>
<dbReference type="Gene3D" id="3.30.360.10">
    <property type="entry name" value="Dihydrodipicolinate Reductase, domain 2"/>
    <property type="match status" value="1"/>
</dbReference>
<feature type="binding site" evidence="6">
    <location>
        <position position="118"/>
    </location>
    <ligand>
        <name>NAD(+)</name>
        <dbReference type="ChEBI" id="CHEBI:57540"/>
    </ligand>
</feature>
<feature type="domain" description="Aspartate dehydrogenase" evidence="7">
    <location>
        <begin position="162"/>
        <end position="248"/>
    </location>
</feature>
<dbReference type="Proteomes" id="UP001620514">
    <property type="component" value="Unassembled WGS sequence"/>
</dbReference>
<keyword evidence="4 6" id="KW-0560">Oxidoreductase</keyword>
<evidence type="ECO:0000256" key="6">
    <source>
        <dbReference type="HAMAP-Rule" id="MF_01265"/>
    </source>
</evidence>
<comment type="catalytic activity">
    <reaction evidence="6">
        <text>L-aspartate + NAD(+) + H2O = oxaloacetate + NH4(+) + NADH + H(+)</text>
        <dbReference type="Rhea" id="RHEA:11788"/>
        <dbReference type="ChEBI" id="CHEBI:15377"/>
        <dbReference type="ChEBI" id="CHEBI:15378"/>
        <dbReference type="ChEBI" id="CHEBI:16452"/>
        <dbReference type="ChEBI" id="CHEBI:28938"/>
        <dbReference type="ChEBI" id="CHEBI:29991"/>
        <dbReference type="ChEBI" id="CHEBI:57540"/>
        <dbReference type="ChEBI" id="CHEBI:57945"/>
        <dbReference type="EC" id="1.4.1.21"/>
    </reaction>
</comment>
<evidence type="ECO:0000259" key="7">
    <source>
        <dbReference type="Pfam" id="PF01958"/>
    </source>
</evidence>
<dbReference type="InterPro" id="IPR002811">
    <property type="entry name" value="Asp_DH"/>
</dbReference>
<evidence type="ECO:0000256" key="3">
    <source>
        <dbReference type="ARBA" id="ARBA00022857"/>
    </source>
</evidence>
<dbReference type="InterPro" id="IPR011182">
    <property type="entry name" value="L-Asp_DH"/>
</dbReference>
<comment type="pathway">
    <text evidence="6">Cofactor biosynthesis; NAD(+) biosynthesis; iminoaspartate from L-aspartate (dehydrogenase route): step 1/1.</text>
</comment>
<dbReference type="HAMAP" id="MF_01265">
    <property type="entry name" value="NadX"/>
    <property type="match status" value="1"/>
</dbReference>
<keyword evidence="2 6" id="KW-0662">Pyridine nucleotide biosynthesis</keyword>
<dbReference type="PANTHER" id="PTHR31873">
    <property type="entry name" value="L-ASPARTATE DEHYDROGENASE-RELATED"/>
    <property type="match status" value="1"/>
</dbReference>
<dbReference type="NCBIfam" id="NF009828">
    <property type="entry name" value="PRK13303.1-3"/>
    <property type="match status" value="1"/>
</dbReference>
<evidence type="ECO:0000256" key="5">
    <source>
        <dbReference type="ARBA" id="ARBA00023027"/>
    </source>
</evidence>
<comment type="catalytic activity">
    <reaction evidence="6">
        <text>L-aspartate + NADP(+) + H2O = oxaloacetate + NH4(+) + NADPH + H(+)</text>
        <dbReference type="Rhea" id="RHEA:11784"/>
        <dbReference type="ChEBI" id="CHEBI:15377"/>
        <dbReference type="ChEBI" id="CHEBI:15378"/>
        <dbReference type="ChEBI" id="CHEBI:16452"/>
        <dbReference type="ChEBI" id="CHEBI:28938"/>
        <dbReference type="ChEBI" id="CHEBI:29991"/>
        <dbReference type="ChEBI" id="CHEBI:57783"/>
        <dbReference type="ChEBI" id="CHEBI:58349"/>
        <dbReference type="EC" id="1.4.1.21"/>
    </reaction>
</comment>
<dbReference type="SUPFAM" id="SSF55347">
    <property type="entry name" value="Glyceraldehyde-3-phosphate dehydrogenase-like, C-terminal domain"/>
    <property type="match status" value="1"/>
</dbReference>
<comment type="miscellaneous">
    <text evidence="6">The iminoaspartate product is unstable in aqueous solution and can decompose to oxaloacetate and ammonia.</text>
</comment>
<protein>
    <recommendedName>
        <fullName evidence="6">L-aspartate dehydrogenase</fullName>
        <ecNumber evidence="6">1.4.1.21</ecNumber>
    </recommendedName>
</protein>
<keyword evidence="5 6" id="KW-0520">NAD</keyword>
<feature type="active site" evidence="6">
    <location>
        <position position="214"/>
    </location>
</feature>
<comment type="function">
    <text evidence="6">Specifically catalyzes the NAD or NADP-dependent dehydrogenation of L-aspartate to iminoaspartate.</text>
</comment>
<dbReference type="EMBL" id="JBIYDN010000006">
    <property type="protein sequence ID" value="MFK4442587.1"/>
    <property type="molecule type" value="Genomic_DNA"/>
</dbReference>
<dbReference type="SUPFAM" id="SSF51735">
    <property type="entry name" value="NAD(P)-binding Rossmann-fold domains"/>
    <property type="match status" value="1"/>
</dbReference>
<feature type="domain" description="Aspartate/homoserine dehydrogenase NAD-binding" evidence="8">
    <location>
        <begin position="11"/>
        <end position="106"/>
    </location>
</feature>
<keyword evidence="3 6" id="KW-0521">NADP</keyword>
<name>A0ABW8MKQ7_9BURK</name>
<proteinExistence type="inferred from homology"/>
<dbReference type="Pfam" id="PF03447">
    <property type="entry name" value="NAD_binding_3"/>
    <property type="match status" value="1"/>
</dbReference>
<dbReference type="PIRSF" id="PIRSF005227">
    <property type="entry name" value="Asp_dh_NAD_syn"/>
    <property type="match status" value="1"/>
</dbReference>
<accession>A0ABW8MKQ7</accession>
<organism evidence="9 10">
    <name type="scientific">Caballeronia udeis</name>
    <dbReference type="NCBI Taxonomy" id="1232866"/>
    <lineage>
        <taxon>Bacteria</taxon>
        <taxon>Pseudomonadati</taxon>
        <taxon>Pseudomonadota</taxon>
        <taxon>Betaproteobacteria</taxon>
        <taxon>Burkholderiales</taxon>
        <taxon>Burkholderiaceae</taxon>
        <taxon>Caballeronia</taxon>
    </lineage>
</organism>
<gene>
    <name evidence="6" type="primary">nadX</name>
    <name evidence="9" type="ORF">ABH943_002603</name>
</gene>
<sequence>MTASKRVLLIGYGAIGRAVVQQLHTAGGYDIAIWSRTPVSEARPERTVSSSEEARAFDPQLAVECAGQHAVRTLVPALLADGVSVVLASVGALADAATHEALRSAAGGRARVVLPSGAIGGLDYLDAVANEPGLEVAYLSTKPVSAWRDELSRRGIDADALREPYTLFEGSAAEAALRYPQNLNVAATLALRGVGMEKTHVTVRADPDAAVNTHEIQVRSSAGTATFRLQNEPSADNPKTSALTALSLATEVARFFRDQAIR</sequence>
<dbReference type="InterPro" id="IPR005106">
    <property type="entry name" value="Asp/hSer_DH_NAD-bd"/>
</dbReference>
<dbReference type="InterPro" id="IPR036291">
    <property type="entry name" value="NAD(P)-bd_dom_sf"/>
</dbReference>
<dbReference type="RefSeq" id="WP_404606884.1">
    <property type="nucleotide sequence ID" value="NZ_JBIYDN010000006.1"/>
</dbReference>
<comment type="caution">
    <text evidence="9">The sequence shown here is derived from an EMBL/GenBank/DDBJ whole genome shotgun (WGS) entry which is preliminary data.</text>
</comment>
<evidence type="ECO:0000256" key="4">
    <source>
        <dbReference type="ARBA" id="ARBA00023002"/>
    </source>
</evidence>
<dbReference type="EC" id="1.4.1.21" evidence="6"/>
<dbReference type="PANTHER" id="PTHR31873:SF6">
    <property type="entry name" value="ASPARTATE DEHYDROGENASE DOMAIN-CONTAINING PROTEIN"/>
    <property type="match status" value="1"/>
</dbReference>
<reference evidence="9 10" key="2">
    <citation type="submission" date="2024-11" db="EMBL/GenBank/DDBJ databases">
        <title>Using genomics to understand microbial adaptation to soil warming.</title>
        <authorList>
            <person name="Deangelis K.M. PhD."/>
        </authorList>
    </citation>
    <scope>NUCLEOTIDE SEQUENCE [LARGE SCALE GENOMIC DNA]</scope>
    <source>
        <strain evidence="9 10">GAS97</strain>
    </source>
</reference>
<evidence type="ECO:0000313" key="9">
    <source>
        <dbReference type="EMBL" id="MFK4442587.1"/>
    </source>
</evidence>
<dbReference type="Pfam" id="PF01958">
    <property type="entry name" value="Asp_DH_C"/>
    <property type="match status" value="1"/>
</dbReference>
<evidence type="ECO:0000256" key="1">
    <source>
        <dbReference type="ARBA" id="ARBA00008331"/>
    </source>
</evidence>
<evidence type="ECO:0000256" key="2">
    <source>
        <dbReference type="ARBA" id="ARBA00022642"/>
    </source>
</evidence>
<dbReference type="Gene3D" id="3.40.50.720">
    <property type="entry name" value="NAD(P)-binding Rossmann-like Domain"/>
    <property type="match status" value="1"/>
</dbReference>